<sequence length="59" mass="6330">MIFLVVACFFVALMMLAERARTGRMKVGDIEGSRRAATWAKVTGVCGICAALLALVVLQ</sequence>
<gene>
    <name evidence="2" type="ORF">ACFP1K_07760</name>
</gene>
<accession>A0ABW1NDK8</accession>
<protein>
    <submittedName>
        <fullName evidence="2">Uncharacterized protein</fullName>
    </submittedName>
</protein>
<comment type="caution">
    <text evidence="2">The sequence shown here is derived from an EMBL/GenBank/DDBJ whole genome shotgun (WGS) entry which is preliminary data.</text>
</comment>
<dbReference type="RefSeq" id="WP_380748473.1">
    <property type="nucleotide sequence ID" value="NZ_JBHSRF010000007.1"/>
</dbReference>
<name>A0ABW1NDK8_9ACTN</name>
<reference evidence="3" key="1">
    <citation type="journal article" date="2019" name="Int. J. Syst. Evol. Microbiol.">
        <title>The Global Catalogue of Microorganisms (GCM) 10K type strain sequencing project: providing services to taxonomists for standard genome sequencing and annotation.</title>
        <authorList>
            <consortium name="The Broad Institute Genomics Platform"/>
            <consortium name="The Broad Institute Genome Sequencing Center for Infectious Disease"/>
            <person name="Wu L."/>
            <person name="Ma J."/>
        </authorList>
    </citation>
    <scope>NUCLEOTIDE SEQUENCE [LARGE SCALE GENOMIC DNA]</scope>
    <source>
        <strain evidence="3">JCM 30346</strain>
    </source>
</reference>
<proteinExistence type="predicted"/>
<evidence type="ECO:0000313" key="2">
    <source>
        <dbReference type="EMBL" id="MFC6081053.1"/>
    </source>
</evidence>
<keyword evidence="1" id="KW-0812">Transmembrane</keyword>
<keyword evidence="3" id="KW-1185">Reference proteome</keyword>
<keyword evidence="1" id="KW-0472">Membrane</keyword>
<dbReference type="Proteomes" id="UP001596137">
    <property type="component" value="Unassembled WGS sequence"/>
</dbReference>
<evidence type="ECO:0000256" key="1">
    <source>
        <dbReference type="SAM" id="Phobius"/>
    </source>
</evidence>
<feature type="transmembrane region" description="Helical" evidence="1">
    <location>
        <begin position="38"/>
        <end position="58"/>
    </location>
</feature>
<keyword evidence="1" id="KW-1133">Transmembrane helix</keyword>
<evidence type="ECO:0000313" key="3">
    <source>
        <dbReference type="Proteomes" id="UP001596137"/>
    </source>
</evidence>
<organism evidence="2 3">
    <name type="scientific">Sphaerisporangium aureirubrum</name>
    <dbReference type="NCBI Taxonomy" id="1544736"/>
    <lineage>
        <taxon>Bacteria</taxon>
        <taxon>Bacillati</taxon>
        <taxon>Actinomycetota</taxon>
        <taxon>Actinomycetes</taxon>
        <taxon>Streptosporangiales</taxon>
        <taxon>Streptosporangiaceae</taxon>
        <taxon>Sphaerisporangium</taxon>
    </lineage>
</organism>
<dbReference type="EMBL" id="JBHSRF010000007">
    <property type="protein sequence ID" value="MFC6081053.1"/>
    <property type="molecule type" value="Genomic_DNA"/>
</dbReference>